<dbReference type="InterPro" id="IPR050655">
    <property type="entry name" value="Plant_B3_domain"/>
</dbReference>
<evidence type="ECO:0000256" key="6">
    <source>
        <dbReference type="SAM" id="MobiDB-lite"/>
    </source>
</evidence>
<proteinExistence type="predicted"/>
<feature type="domain" description="TF-B3" evidence="7">
    <location>
        <begin position="15"/>
        <end position="108"/>
    </location>
</feature>
<comment type="caution">
    <text evidence="8">The sequence shown here is derived from an EMBL/GenBank/DDBJ whole genome shotgun (WGS) entry which is preliminary data.</text>
</comment>
<comment type="subcellular location">
    <subcellularLocation>
        <location evidence="1">Nucleus</location>
    </subcellularLocation>
</comment>
<feature type="compositionally biased region" description="Basic and acidic residues" evidence="6">
    <location>
        <begin position="126"/>
        <end position="148"/>
    </location>
</feature>
<name>A0AAN7L7L9_TRANT</name>
<dbReference type="PROSITE" id="PS50863">
    <property type="entry name" value="B3"/>
    <property type="match status" value="1"/>
</dbReference>
<dbReference type="EMBL" id="JAXQNO010000017">
    <property type="protein sequence ID" value="KAK4779439.1"/>
    <property type="molecule type" value="Genomic_DNA"/>
</dbReference>
<evidence type="ECO:0000259" key="7">
    <source>
        <dbReference type="PROSITE" id="PS50863"/>
    </source>
</evidence>
<keyword evidence="4" id="KW-0804">Transcription</keyword>
<dbReference type="PANTHER" id="PTHR31920:SF135">
    <property type="entry name" value="B3 DOMAIN-CONTAINING PROTEIN OS03G0621600-RELATED"/>
    <property type="match status" value="1"/>
</dbReference>
<dbReference type="SUPFAM" id="SSF101936">
    <property type="entry name" value="DNA-binding pseudobarrel domain"/>
    <property type="match status" value="1"/>
</dbReference>
<gene>
    <name evidence="8" type="ORF">SAY86_006967</name>
</gene>
<evidence type="ECO:0000256" key="4">
    <source>
        <dbReference type="ARBA" id="ARBA00023163"/>
    </source>
</evidence>
<dbReference type="GO" id="GO:0005634">
    <property type="term" value="C:nucleus"/>
    <property type="evidence" value="ECO:0007669"/>
    <property type="project" value="UniProtKB-SubCell"/>
</dbReference>
<evidence type="ECO:0000313" key="9">
    <source>
        <dbReference type="Proteomes" id="UP001346149"/>
    </source>
</evidence>
<evidence type="ECO:0000313" key="8">
    <source>
        <dbReference type="EMBL" id="KAK4779439.1"/>
    </source>
</evidence>
<evidence type="ECO:0000256" key="1">
    <source>
        <dbReference type="ARBA" id="ARBA00004123"/>
    </source>
</evidence>
<dbReference type="Pfam" id="PF02362">
    <property type="entry name" value="B3"/>
    <property type="match status" value="1"/>
</dbReference>
<organism evidence="8 9">
    <name type="scientific">Trapa natans</name>
    <name type="common">Water chestnut</name>
    <dbReference type="NCBI Taxonomy" id="22666"/>
    <lineage>
        <taxon>Eukaryota</taxon>
        <taxon>Viridiplantae</taxon>
        <taxon>Streptophyta</taxon>
        <taxon>Embryophyta</taxon>
        <taxon>Tracheophyta</taxon>
        <taxon>Spermatophyta</taxon>
        <taxon>Magnoliopsida</taxon>
        <taxon>eudicotyledons</taxon>
        <taxon>Gunneridae</taxon>
        <taxon>Pentapetalae</taxon>
        <taxon>rosids</taxon>
        <taxon>malvids</taxon>
        <taxon>Myrtales</taxon>
        <taxon>Lythraceae</taxon>
        <taxon>Trapa</taxon>
    </lineage>
</organism>
<dbReference type="InterPro" id="IPR003340">
    <property type="entry name" value="B3_DNA-bd"/>
</dbReference>
<dbReference type="Proteomes" id="UP001346149">
    <property type="component" value="Unassembled WGS sequence"/>
</dbReference>
<evidence type="ECO:0000256" key="5">
    <source>
        <dbReference type="ARBA" id="ARBA00023242"/>
    </source>
</evidence>
<accession>A0AAN7L7L9</accession>
<feature type="region of interest" description="Disordered" evidence="6">
    <location>
        <begin position="108"/>
        <end position="153"/>
    </location>
</feature>
<sequence>MPARENIPMSRGEKHKFFKVFLQELSGRRMRIPPAFQRHMEGNNSGTVYLIGPSRNRWIVKLIEEDGHLYLSRGWTSFVMDHGIQHGHFLVFEYDGADTFNVTVFGPSGCEEMSSPRTKPSRGSKVKQEEPEQESGAHDQMLKEDEGSSSKAGDIVVTAIPTFYSMVDSFTG</sequence>
<keyword evidence="3" id="KW-0238">DNA-binding</keyword>
<dbReference type="SMART" id="SM01019">
    <property type="entry name" value="B3"/>
    <property type="match status" value="1"/>
</dbReference>
<dbReference type="CDD" id="cd10017">
    <property type="entry name" value="B3_DNA"/>
    <property type="match status" value="1"/>
</dbReference>
<keyword evidence="9" id="KW-1185">Reference proteome</keyword>
<dbReference type="PANTHER" id="PTHR31920">
    <property type="entry name" value="B3 DOMAIN-CONTAINING"/>
    <property type="match status" value="1"/>
</dbReference>
<keyword evidence="2" id="KW-0805">Transcription regulation</keyword>
<keyword evidence="5" id="KW-0539">Nucleus</keyword>
<evidence type="ECO:0000256" key="3">
    <source>
        <dbReference type="ARBA" id="ARBA00023125"/>
    </source>
</evidence>
<dbReference type="InterPro" id="IPR015300">
    <property type="entry name" value="DNA-bd_pseudobarrel_sf"/>
</dbReference>
<dbReference type="AlphaFoldDB" id="A0AAN7L7L9"/>
<reference evidence="8 9" key="1">
    <citation type="journal article" date="2023" name="Hortic Res">
        <title>Pangenome of water caltrop reveals structural variations and asymmetric subgenome divergence after allopolyploidization.</title>
        <authorList>
            <person name="Zhang X."/>
            <person name="Chen Y."/>
            <person name="Wang L."/>
            <person name="Yuan Y."/>
            <person name="Fang M."/>
            <person name="Shi L."/>
            <person name="Lu R."/>
            <person name="Comes H.P."/>
            <person name="Ma Y."/>
            <person name="Chen Y."/>
            <person name="Huang G."/>
            <person name="Zhou Y."/>
            <person name="Zheng Z."/>
            <person name="Qiu Y."/>
        </authorList>
    </citation>
    <scope>NUCLEOTIDE SEQUENCE [LARGE SCALE GENOMIC DNA]</scope>
    <source>
        <strain evidence="8">F231</strain>
    </source>
</reference>
<dbReference type="Gene3D" id="2.40.330.10">
    <property type="entry name" value="DNA-binding pseudobarrel domain"/>
    <property type="match status" value="1"/>
</dbReference>
<evidence type="ECO:0000256" key="2">
    <source>
        <dbReference type="ARBA" id="ARBA00023015"/>
    </source>
</evidence>
<dbReference type="GO" id="GO:0003677">
    <property type="term" value="F:DNA binding"/>
    <property type="evidence" value="ECO:0007669"/>
    <property type="project" value="UniProtKB-KW"/>
</dbReference>
<protein>
    <recommendedName>
        <fullName evidence="7">TF-B3 domain-containing protein</fullName>
    </recommendedName>
</protein>